<accession>A0A392P708</accession>
<reference evidence="1 2" key="1">
    <citation type="journal article" date="2018" name="Front. Plant Sci.">
        <title>Red Clover (Trifolium pratense) and Zigzag Clover (T. medium) - A Picture of Genomic Similarities and Differences.</title>
        <authorList>
            <person name="Dluhosova J."/>
            <person name="Istvanek J."/>
            <person name="Nedelnik J."/>
            <person name="Repkova J."/>
        </authorList>
    </citation>
    <scope>NUCLEOTIDE SEQUENCE [LARGE SCALE GENOMIC DNA]</scope>
    <source>
        <strain evidence="2">cv. 10/8</strain>
        <tissue evidence="1">Leaf</tissue>
    </source>
</reference>
<protein>
    <submittedName>
        <fullName evidence="1">Uncharacterized protein</fullName>
    </submittedName>
</protein>
<proteinExistence type="predicted"/>
<dbReference type="Proteomes" id="UP000265520">
    <property type="component" value="Unassembled WGS sequence"/>
</dbReference>
<keyword evidence="2" id="KW-1185">Reference proteome</keyword>
<evidence type="ECO:0000313" key="1">
    <source>
        <dbReference type="EMBL" id="MCI07016.1"/>
    </source>
</evidence>
<dbReference type="EMBL" id="LXQA010063864">
    <property type="protein sequence ID" value="MCI07016.1"/>
    <property type="molecule type" value="Genomic_DNA"/>
</dbReference>
<name>A0A392P708_9FABA</name>
<organism evidence="1 2">
    <name type="scientific">Trifolium medium</name>
    <dbReference type="NCBI Taxonomy" id="97028"/>
    <lineage>
        <taxon>Eukaryota</taxon>
        <taxon>Viridiplantae</taxon>
        <taxon>Streptophyta</taxon>
        <taxon>Embryophyta</taxon>
        <taxon>Tracheophyta</taxon>
        <taxon>Spermatophyta</taxon>
        <taxon>Magnoliopsida</taxon>
        <taxon>eudicotyledons</taxon>
        <taxon>Gunneridae</taxon>
        <taxon>Pentapetalae</taxon>
        <taxon>rosids</taxon>
        <taxon>fabids</taxon>
        <taxon>Fabales</taxon>
        <taxon>Fabaceae</taxon>
        <taxon>Papilionoideae</taxon>
        <taxon>50 kb inversion clade</taxon>
        <taxon>NPAAA clade</taxon>
        <taxon>Hologalegina</taxon>
        <taxon>IRL clade</taxon>
        <taxon>Trifolieae</taxon>
        <taxon>Trifolium</taxon>
    </lineage>
</organism>
<evidence type="ECO:0000313" key="2">
    <source>
        <dbReference type="Proteomes" id="UP000265520"/>
    </source>
</evidence>
<feature type="non-terminal residue" evidence="1">
    <location>
        <position position="1"/>
    </location>
</feature>
<sequence>VFTIGPPAIELGPIPNAIRAGRELQQLCAWELAVSLIRMKHKG</sequence>
<dbReference type="AlphaFoldDB" id="A0A392P708"/>
<comment type="caution">
    <text evidence="1">The sequence shown here is derived from an EMBL/GenBank/DDBJ whole genome shotgun (WGS) entry which is preliminary data.</text>
</comment>